<comment type="caution">
    <text evidence="1">The sequence shown here is derived from an EMBL/GenBank/DDBJ whole genome shotgun (WGS) entry which is preliminary data.</text>
</comment>
<sequence>MTDLYNLCTDLVDFLDMALPPRDQRHQYLRFEGLQYTDADIADFEMRMLMEHKDAQGQGVFISRAWRRLFEIRGPLVHELILEFFSTFRFGEVVVDLDTAIAL</sequence>
<evidence type="ECO:0000313" key="1">
    <source>
        <dbReference type="EMBL" id="GJS62996.1"/>
    </source>
</evidence>
<proteinExistence type="predicted"/>
<reference evidence="1" key="1">
    <citation type="journal article" date="2022" name="Int. J. Mol. Sci.">
        <title>Draft Genome of Tanacetum Coccineum: Genomic Comparison of Closely Related Tanacetum-Family Plants.</title>
        <authorList>
            <person name="Yamashiro T."/>
            <person name="Shiraishi A."/>
            <person name="Nakayama K."/>
            <person name="Satake H."/>
        </authorList>
    </citation>
    <scope>NUCLEOTIDE SEQUENCE</scope>
</reference>
<name>A0ABQ4XCK0_9ASTR</name>
<protein>
    <submittedName>
        <fullName evidence="1">Uncharacterized protein</fullName>
    </submittedName>
</protein>
<keyword evidence="2" id="KW-1185">Reference proteome</keyword>
<dbReference type="Proteomes" id="UP001151760">
    <property type="component" value="Unassembled WGS sequence"/>
</dbReference>
<reference evidence="1" key="2">
    <citation type="submission" date="2022-01" db="EMBL/GenBank/DDBJ databases">
        <authorList>
            <person name="Yamashiro T."/>
            <person name="Shiraishi A."/>
            <person name="Satake H."/>
            <person name="Nakayama K."/>
        </authorList>
    </citation>
    <scope>NUCLEOTIDE SEQUENCE</scope>
</reference>
<accession>A0ABQ4XCK0</accession>
<dbReference type="EMBL" id="BQNB010009399">
    <property type="protein sequence ID" value="GJS62996.1"/>
    <property type="molecule type" value="Genomic_DNA"/>
</dbReference>
<evidence type="ECO:0000313" key="2">
    <source>
        <dbReference type="Proteomes" id="UP001151760"/>
    </source>
</evidence>
<gene>
    <name evidence="1" type="ORF">Tco_0677560</name>
</gene>
<organism evidence="1 2">
    <name type="scientific">Tanacetum coccineum</name>
    <dbReference type="NCBI Taxonomy" id="301880"/>
    <lineage>
        <taxon>Eukaryota</taxon>
        <taxon>Viridiplantae</taxon>
        <taxon>Streptophyta</taxon>
        <taxon>Embryophyta</taxon>
        <taxon>Tracheophyta</taxon>
        <taxon>Spermatophyta</taxon>
        <taxon>Magnoliopsida</taxon>
        <taxon>eudicotyledons</taxon>
        <taxon>Gunneridae</taxon>
        <taxon>Pentapetalae</taxon>
        <taxon>asterids</taxon>
        <taxon>campanulids</taxon>
        <taxon>Asterales</taxon>
        <taxon>Asteraceae</taxon>
        <taxon>Asteroideae</taxon>
        <taxon>Anthemideae</taxon>
        <taxon>Anthemidinae</taxon>
        <taxon>Tanacetum</taxon>
    </lineage>
</organism>